<accession>A0ACC1MLS7</accession>
<organism evidence="1 2">
    <name type="scientific">Zarea fungicola</name>
    <dbReference type="NCBI Taxonomy" id="93591"/>
    <lineage>
        <taxon>Eukaryota</taxon>
        <taxon>Fungi</taxon>
        <taxon>Dikarya</taxon>
        <taxon>Ascomycota</taxon>
        <taxon>Pezizomycotina</taxon>
        <taxon>Sordariomycetes</taxon>
        <taxon>Hypocreomycetidae</taxon>
        <taxon>Hypocreales</taxon>
        <taxon>Cordycipitaceae</taxon>
        <taxon>Zarea</taxon>
    </lineage>
</organism>
<reference evidence="1" key="1">
    <citation type="submission" date="2022-08" db="EMBL/GenBank/DDBJ databases">
        <title>Genome Sequence of Lecanicillium fungicola.</title>
        <authorList>
            <person name="Buettner E."/>
        </authorList>
    </citation>
    <scope>NUCLEOTIDE SEQUENCE</scope>
    <source>
        <strain evidence="1">Babe33</strain>
    </source>
</reference>
<evidence type="ECO:0000313" key="1">
    <source>
        <dbReference type="EMBL" id="KAJ2967637.1"/>
    </source>
</evidence>
<dbReference type="Proteomes" id="UP001143910">
    <property type="component" value="Unassembled WGS sequence"/>
</dbReference>
<evidence type="ECO:0000313" key="2">
    <source>
        <dbReference type="Proteomes" id="UP001143910"/>
    </source>
</evidence>
<comment type="caution">
    <text evidence="1">The sequence shown here is derived from an EMBL/GenBank/DDBJ whole genome shotgun (WGS) entry which is preliminary data.</text>
</comment>
<gene>
    <name evidence="1" type="ORF">NQ176_g9565</name>
</gene>
<proteinExistence type="predicted"/>
<keyword evidence="2" id="KW-1185">Reference proteome</keyword>
<dbReference type="EMBL" id="JANJQO010002232">
    <property type="protein sequence ID" value="KAJ2967637.1"/>
    <property type="molecule type" value="Genomic_DNA"/>
</dbReference>
<protein>
    <submittedName>
        <fullName evidence="1">Uncharacterized protein</fullName>
    </submittedName>
</protein>
<name>A0ACC1MLS7_9HYPO</name>
<sequence length="412" mass="45845">MTPMDNGQPPRKRKRGPANQVLQRSIEGAIVDQDEADNLRIKRLQRSIIEDEAENEDRDDDEYDFDLLSGEDICAFAAHGSSDTNAAALDIIHHNTHIIVSVFRSALTTEQNQTNNARPCLEDVLVTILRDAAAADQAEDNGTFDEEMYEACPPPINTRPGGLTVQDLVYPPYLHFQIQTIDGRPKAFPIRAEEAAWLPGCEPVPQPYTAFKRDSRLPSYCASKLRVHAEFLSGFDPVCKVSHKGNLLLCKSAGKGLQSEDLRKEIGHLHKILDEARNHRYISVPIIRGYVTHARSGAVIGFVSEWVQPSPRGLNLDSINVSKVPCKTRQQWGDQIEYAVASLHEIGIIWGDCKPANIVVDEEDDVYLINLGGRFSMDWVSKEITGTLEGDAVGVAKILKYLGLEYDTTKVM</sequence>